<keyword evidence="9 12" id="KW-0238">DNA-binding</keyword>
<evidence type="ECO:0000256" key="11">
    <source>
        <dbReference type="ARBA" id="ARBA00023236"/>
    </source>
</evidence>
<protein>
    <recommendedName>
        <fullName evidence="3 12">DNA replication and repair protein RecF</fullName>
    </recommendedName>
</protein>
<dbReference type="GO" id="GO:0003697">
    <property type="term" value="F:single-stranded DNA binding"/>
    <property type="evidence" value="ECO:0007669"/>
    <property type="project" value="UniProtKB-UniRule"/>
</dbReference>
<comment type="subcellular location">
    <subcellularLocation>
        <location evidence="1 12 13">Cytoplasm</location>
    </subcellularLocation>
</comment>
<keyword evidence="11 12" id="KW-0742">SOS response</keyword>
<dbReference type="SUPFAM" id="SSF52540">
    <property type="entry name" value="P-loop containing nucleoside triphosphate hydrolases"/>
    <property type="match status" value="1"/>
</dbReference>
<keyword evidence="6 12" id="KW-0547">Nucleotide-binding</keyword>
<dbReference type="GO" id="GO:0006260">
    <property type="term" value="P:DNA replication"/>
    <property type="evidence" value="ECO:0007669"/>
    <property type="project" value="UniProtKB-UniRule"/>
</dbReference>
<dbReference type="GO" id="GO:0009432">
    <property type="term" value="P:SOS response"/>
    <property type="evidence" value="ECO:0007669"/>
    <property type="project" value="UniProtKB-UniRule"/>
</dbReference>
<organism evidence="15 16">
    <name type="scientific">Desulfofarcimen acetoxidans (strain ATCC 49208 / DSM 771 / KCTC 5769 / VKM B-1644 / 5575)</name>
    <name type="common">Desulfotomaculum acetoxidans</name>
    <dbReference type="NCBI Taxonomy" id="485916"/>
    <lineage>
        <taxon>Bacteria</taxon>
        <taxon>Bacillati</taxon>
        <taxon>Bacillota</taxon>
        <taxon>Clostridia</taxon>
        <taxon>Eubacteriales</taxon>
        <taxon>Peptococcaceae</taxon>
        <taxon>Desulfofarcimen</taxon>
    </lineage>
</organism>
<dbReference type="PROSITE" id="PS00617">
    <property type="entry name" value="RECF_1"/>
    <property type="match status" value="1"/>
</dbReference>
<dbReference type="OrthoDB" id="9803889at2"/>
<dbReference type="Gene3D" id="3.40.50.300">
    <property type="entry name" value="P-loop containing nucleotide triphosphate hydrolases"/>
    <property type="match status" value="1"/>
</dbReference>
<evidence type="ECO:0000256" key="7">
    <source>
        <dbReference type="ARBA" id="ARBA00022763"/>
    </source>
</evidence>
<evidence type="ECO:0000256" key="13">
    <source>
        <dbReference type="RuleBase" id="RU000578"/>
    </source>
</evidence>
<name>C8VVA0_DESAS</name>
<keyword evidence="5 12" id="KW-0235">DNA replication</keyword>
<dbReference type="InterPro" id="IPR042174">
    <property type="entry name" value="RecF_2"/>
</dbReference>
<dbReference type="Pfam" id="PF02463">
    <property type="entry name" value="SMC_N"/>
    <property type="match status" value="1"/>
</dbReference>
<evidence type="ECO:0000256" key="6">
    <source>
        <dbReference type="ARBA" id="ARBA00022741"/>
    </source>
</evidence>
<keyword evidence="8 12" id="KW-0067">ATP-binding</keyword>
<evidence type="ECO:0000259" key="14">
    <source>
        <dbReference type="Pfam" id="PF02463"/>
    </source>
</evidence>
<dbReference type="GO" id="GO:0006302">
    <property type="term" value="P:double-strand break repair"/>
    <property type="evidence" value="ECO:0007669"/>
    <property type="project" value="TreeGrafter"/>
</dbReference>
<comment type="similarity">
    <text evidence="2 12 13">Belongs to the RecF family.</text>
</comment>
<evidence type="ECO:0000256" key="9">
    <source>
        <dbReference type="ARBA" id="ARBA00023125"/>
    </source>
</evidence>
<evidence type="ECO:0000313" key="16">
    <source>
        <dbReference type="Proteomes" id="UP000002217"/>
    </source>
</evidence>
<keyword evidence="4 12" id="KW-0963">Cytoplasm</keyword>
<dbReference type="InterPro" id="IPR003395">
    <property type="entry name" value="RecF/RecN/SMC_N"/>
</dbReference>
<evidence type="ECO:0000256" key="12">
    <source>
        <dbReference type="HAMAP-Rule" id="MF_00365"/>
    </source>
</evidence>
<evidence type="ECO:0000256" key="3">
    <source>
        <dbReference type="ARBA" id="ARBA00020170"/>
    </source>
</evidence>
<dbReference type="GO" id="GO:0005737">
    <property type="term" value="C:cytoplasm"/>
    <property type="evidence" value="ECO:0007669"/>
    <property type="project" value="UniProtKB-SubCell"/>
</dbReference>
<dbReference type="NCBIfam" id="TIGR00611">
    <property type="entry name" value="recf"/>
    <property type="match status" value="1"/>
</dbReference>
<dbReference type="Proteomes" id="UP000002217">
    <property type="component" value="Chromosome"/>
</dbReference>
<sequence>MRIKELFINNFRNYKSLHIKPKENLNIFIGDNAQGKTNILEAICFLLQGRSFRTSHEKEIINFDSEQSKLKTELKAYNQNYSIDISLSRTKPKIIKINNSTTSKPELATNFGTIVFTPDQLSIIKGSPKERRRFLDLELASFYPQYKYYFVNYQKVLLQRNNLLKELKEKKQADTFDLLELWDNQLISYGAKILMARMEILKKLIPMAQQIHNQITSDKEKLTIRYRSSLNLNSNFREELIYDQFREVILKNRQQDYLKGQTTVGPHRDDLVFLINNKNITDFGSQGQQRTIILTLKFAIINLWSCELNDVPVLLLDDVFFELDSKRQKYIFDLLNKDVQVFITSTGMANTEKNLINIKKNAIFNVRSGLVCEEEL</sequence>
<evidence type="ECO:0000256" key="4">
    <source>
        <dbReference type="ARBA" id="ARBA00022490"/>
    </source>
</evidence>
<feature type="domain" description="RecF/RecN/SMC N-terminal" evidence="14">
    <location>
        <begin position="3"/>
        <end position="355"/>
    </location>
</feature>
<evidence type="ECO:0000256" key="10">
    <source>
        <dbReference type="ARBA" id="ARBA00023204"/>
    </source>
</evidence>
<dbReference type="PANTHER" id="PTHR32182">
    <property type="entry name" value="DNA REPLICATION AND REPAIR PROTEIN RECF"/>
    <property type="match status" value="1"/>
</dbReference>
<dbReference type="KEGG" id="dae:Dtox_0004"/>
<dbReference type="InterPro" id="IPR018078">
    <property type="entry name" value="DNA-binding_RecF_CS"/>
</dbReference>
<feature type="binding site" evidence="12">
    <location>
        <begin position="30"/>
        <end position="37"/>
    </location>
    <ligand>
        <name>ATP</name>
        <dbReference type="ChEBI" id="CHEBI:30616"/>
    </ligand>
</feature>
<dbReference type="EMBL" id="CP001720">
    <property type="protein sequence ID" value="ACV60969.1"/>
    <property type="molecule type" value="Genomic_DNA"/>
</dbReference>
<evidence type="ECO:0000256" key="2">
    <source>
        <dbReference type="ARBA" id="ARBA00008016"/>
    </source>
</evidence>
<keyword evidence="16" id="KW-1185">Reference proteome</keyword>
<evidence type="ECO:0000256" key="5">
    <source>
        <dbReference type="ARBA" id="ARBA00022705"/>
    </source>
</evidence>
<proteinExistence type="inferred from homology"/>
<dbReference type="GO" id="GO:0005524">
    <property type="term" value="F:ATP binding"/>
    <property type="evidence" value="ECO:0007669"/>
    <property type="project" value="UniProtKB-UniRule"/>
</dbReference>
<dbReference type="eggNOG" id="COG1195">
    <property type="taxonomic scope" value="Bacteria"/>
</dbReference>
<dbReference type="AlphaFoldDB" id="C8VVA0"/>
<dbReference type="InterPro" id="IPR001238">
    <property type="entry name" value="DNA-binding_RecF"/>
</dbReference>
<evidence type="ECO:0000313" key="15">
    <source>
        <dbReference type="EMBL" id="ACV60969.1"/>
    </source>
</evidence>
<dbReference type="HOGENOM" id="CLU_040267_0_1_9"/>
<dbReference type="STRING" id="485916.Dtox_0004"/>
<dbReference type="InterPro" id="IPR027417">
    <property type="entry name" value="P-loop_NTPase"/>
</dbReference>
<evidence type="ECO:0000256" key="1">
    <source>
        <dbReference type="ARBA" id="ARBA00004496"/>
    </source>
</evidence>
<accession>C8VVA0</accession>
<dbReference type="Gene3D" id="1.20.1050.90">
    <property type="entry name" value="RecF/RecN/SMC, N-terminal domain"/>
    <property type="match status" value="1"/>
</dbReference>
<dbReference type="PROSITE" id="PS00618">
    <property type="entry name" value="RECF_2"/>
    <property type="match status" value="1"/>
</dbReference>
<comment type="function">
    <text evidence="12 13">The RecF protein is involved in DNA metabolism; it is required for DNA replication and normal SOS inducibility. RecF binds preferentially to single-stranded, linear DNA. It also seems to bind ATP.</text>
</comment>
<dbReference type="PANTHER" id="PTHR32182:SF0">
    <property type="entry name" value="DNA REPLICATION AND REPAIR PROTEIN RECF"/>
    <property type="match status" value="1"/>
</dbReference>
<dbReference type="GO" id="GO:0000731">
    <property type="term" value="P:DNA synthesis involved in DNA repair"/>
    <property type="evidence" value="ECO:0007669"/>
    <property type="project" value="TreeGrafter"/>
</dbReference>
<reference evidence="15 16" key="1">
    <citation type="journal article" date="2009" name="Stand. Genomic Sci.">
        <title>Complete genome sequence of Desulfotomaculum acetoxidans type strain (5575).</title>
        <authorList>
            <person name="Spring S."/>
            <person name="Lapidus A."/>
            <person name="Schroder M."/>
            <person name="Gleim D."/>
            <person name="Sims D."/>
            <person name="Meincke L."/>
            <person name="Glavina Del Rio T."/>
            <person name="Tice H."/>
            <person name="Copeland A."/>
            <person name="Cheng J.F."/>
            <person name="Lucas S."/>
            <person name="Chen F."/>
            <person name="Nolan M."/>
            <person name="Bruce D."/>
            <person name="Goodwin L."/>
            <person name="Pitluck S."/>
            <person name="Ivanova N."/>
            <person name="Mavromatis K."/>
            <person name="Mikhailova N."/>
            <person name="Pati A."/>
            <person name="Chen A."/>
            <person name="Palaniappan K."/>
            <person name="Land M."/>
            <person name="Hauser L."/>
            <person name="Chang Y.J."/>
            <person name="Jeffries C.D."/>
            <person name="Chain P."/>
            <person name="Saunders E."/>
            <person name="Brettin T."/>
            <person name="Detter J.C."/>
            <person name="Goker M."/>
            <person name="Bristow J."/>
            <person name="Eisen J.A."/>
            <person name="Markowitz V."/>
            <person name="Hugenholtz P."/>
            <person name="Kyrpides N.C."/>
            <person name="Klenk H.P."/>
            <person name="Han C."/>
        </authorList>
    </citation>
    <scope>NUCLEOTIDE SEQUENCE [LARGE SCALE GENOMIC DNA]</scope>
    <source>
        <strain evidence="16">ATCC 49208 / DSM 771 / VKM B-1644</strain>
    </source>
</reference>
<dbReference type="RefSeq" id="WP_012813421.1">
    <property type="nucleotide sequence ID" value="NC_013216.1"/>
</dbReference>
<dbReference type="HAMAP" id="MF_00365">
    <property type="entry name" value="RecF"/>
    <property type="match status" value="1"/>
</dbReference>
<keyword evidence="7 12" id="KW-0227">DNA damage</keyword>
<keyword evidence="10 12" id="KW-0234">DNA repair</keyword>
<evidence type="ECO:0000256" key="8">
    <source>
        <dbReference type="ARBA" id="ARBA00022840"/>
    </source>
</evidence>
<gene>
    <name evidence="12" type="primary">recF</name>
    <name evidence="15" type="ordered locus">Dtox_0004</name>
</gene>